<organism evidence="2">
    <name type="scientific">Planktothricoides sp. SpSt-374</name>
    <dbReference type="NCBI Taxonomy" id="2282167"/>
    <lineage>
        <taxon>Bacteria</taxon>
        <taxon>Bacillati</taxon>
        <taxon>Cyanobacteriota</taxon>
        <taxon>Cyanophyceae</taxon>
        <taxon>Oscillatoriophycideae</taxon>
        <taxon>Oscillatoriales</taxon>
        <taxon>Oscillatoriaceae</taxon>
        <taxon>Planktothricoides</taxon>
    </lineage>
</organism>
<keyword evidence="1" id="KW-1133">Transmembrane helix</keyword>
<dbReference type="Pfam" id="PF14345">
    <property type="entry name" value="GDYXXLXY"/>
    <property type="match status" value="1"/>
</dbReference>
<accession>A0A7C3ZWU1</accession>
<comment type="caution">
    <text evidence="2">The sequence shown here is derived from an EMBL/GenBank/DDBJ whole genome shotgun (WGS) entry which is preliminary data.</text>
</comment>
<evidence type="ECO:0000256" key="1">
    <source>
        <dbReference type="SAM" id="Phobius"/>
    </source>
</evidence>
<proteinExistence type="predicted"/>
<protein>
    <submittedName>
        <fullName evidence="2">Membrane-anchored protein</fullName>
    </submittedName>
</protein>
<name>A0A7C3ZWU1_9CYAN</name>
<dbReference type="EMBL" id="DSPX01000089">
    <property type="protein sequence ID" value="HGG00767.1"/>
    <property type="molecule type" value="Genomic_DNA"/>
</dbReference>
<sequence length="223" mass="24982">MTSLPPIEQSSATPEAVDPTIISTEPASPVIFPLWRLLVPLALQALLILAVPAEALYIYLTGKTAIIQTQPVDPYDFMRGYSQTLSYEISNPEKISQLPGWQELNQNDGNGRLFVILEAPSTNNQDAKVAGMPKPWQPVAVRGELPRDLPPNRVAIKGKLVSNWEIEYGLETYYMPEDQRDKINQEIQQLQANQRSFVVEVKVSDKGDAMAVSLWVGENNYRF</sequence>
<gene>
    <name evidence="2" type="ORF">ENR15_08995</name>
</gene>
<reference evidence="2" key="1">
    <citation type="journal article" date="2020" name="mSystems">
        <title>Genome- and Community-Level Interaction Insights into Carbon Utilization and Element Cycling Functions of Hydrothermarchaeota in Hydrothermal Sediment.</title>
        <authorList>
            <person name="Zhou Z."/>
            <person name="Liu Y."/>
            <person name="Xu W."/>
            <person name="Pan J."/>
            <person name="Luo Z.H."/>
            <person name="Li M."/>
        </authorList>
    </citation>
    <scope>NUCLEOTIDE SEQUENCE [LARGE SCALE GENOMIC DNA]</scope>
    <source>
        <strain evidence="2">SpSt-374</strain>
    </source>
</reference>
<dbReference type="AlphaFoldDB" id="A0A7C3ZWU1"/>
<keyword evidence="1" id="KW-0812">Transmembrane</keyword>
<dbReference type="InterPro" id="IPR025833">
    <property type="entry name" value="GDYXXLXY"/>
</dbReference>
<evidence type="ECO:0000313" key="2">
    <source>
        <dbReference type="EMBL" id="HGG00767.1"/>
    </source>
</evidence>
<keyword evidence="1" id="KW-0472">Membrane</keyword>
<feature type="transmembrane region" description="Helical" evidence="1">
    <location>
        <begin position="37"/>
        <end position="60"/>
    </location>
</feature>